<dbReference type="Proteomes" id="UP000192599">
    <property type="component" value="Unassembled WGS sequence"/>
</dbReference>
<dbReference type="EMBL" id="LNTC01000006">
    <property type="protein sequence ID" value="OQR42199.1"/>
    <property type="molecule type" value="Genomic_DNA"/>
</dbReference>
<organism evidence="2 3">
    <name type="scientific">Aliarcobacter cryaerophilus</name>
    <dbReference type="NCBI Taxonomy" id="28198"/>
    <lineage>
        <taxon>Bacteria</taxon>
        <taxon>Pseudomonadati</taxon>
        <taxon>Campylobacterota</taxon>
        <taxon>Epsilonproteobacteria</taxon>
        <taxon>Campylobacterales</taxon>
        <taxon>Arcobacteraceae</taxon>
        <taxon>Aliarcobacter</taxon>
    </lineage>
</organism>
<name>A0A1V9VE52_9BACT</name>
<evidence type="ECO:0000313" key="3">
    <source>
        <dbReference type="Proteomes" id="UP000192599"/>
    </source>
</evidence>
<protein>
    <submittedName>
        <fullName evidence="2">Zinc/iron-chelating domain-containing protein</fullName>
    </submittedName>
</protein>
<sequence length="187" mass="22181">MKNFVKLEDKNIKFGDCNNCFAHCCSGIFGSIFSQILKEEFEDVYKNFPILFIFGSLGFVKPVILLSNGFDFCPHLKDFRCTIYENRPKVCRTYPLSPNIDNFIYIDNSCPELNKADNILNFEDEIFENYQEKYINTHFEFEKLKIEEFEKILSIKGVDFYRFIGDEKSKYLDFHKLSIKLLENFKL</sequence>
<dbReference type="RefSeq" id="WP_066359493.1">
    <property type="nucleotide sequence ID" value="NZ_JAMXDO010000007.1"/>
</dbReference>
<keyword evidence="1" id="KW-0472">Membrane</keyword>
<accession>A0A1V9VE52</accession>
<feature type="transmembrane region" description="Helical" evidence="1">
    <location>
        <begin position="20"/>
        <end position="37"/>
    </location>
</feature>
<dbReference type="AlphaFoldDB" id="A0A1V9VE52"/>
<evidence type="ECO:0000256" key="1">
    <source>
        <dbReference type="SAM" id="Phobius"/>
    </source>
</evidence>
<comment type="caution">
    <text evidence="2">The sequence shown here is derived from an EMBL/GenBank/DDBJ whole genome shotgun (WGS) entry which is preliminary data.</text>
</comment>
<dbReference type="InterPro" id="IPR005358">
    <property type="entry name" value="Puta_zinc/iron-chelating_dom"/>
</dbReference>
<reference evidence="2 3" key="1">
    <citation type="submission" date="2017-04" db="EMBL/GenBank/DDBJ databases">
        <title>Accumulation and expression of multiple antibiotic resistance genes in Arcobacter cryaerophilus that thrives in sewage.</title>
        <authorList>
            <person name="Millar J.A."/>
            <person name="Raghavan R."/>
        </authorList>
    </citation>
    <scope>NUCLEOTIDE SEQUENCE [LARGE SCALE GENOMIC DNA]</scope>
    <source>
        <strain evidence="2 3">AZT-1</strain>
    </source>
</reference>
<evidence type="ECO:0000313" key="2">
    <source>
        <dbReference type="EMBL" id="OQR42199.1"/>
    </source>
</evidence>
<feature type="transmembrane region" description="Helical" evidence="1">
    <location>
        <begin position="49"/>
        <end position="70"/>
    </location>
</feature>
<keyword evidence="1" id="KW-0812">Transmembrane</keyword>
<proteinExistence type="predicted"/>
<dbReference type="Pfam" id="PF03692">
    <property type="entry name" value="CxxCxxCC"/>
    <property type="match status" value="1"/>
</dbReference>
<gene>
    <name evidence="2" type="ORF">AS859_01200</name>
</gene>
<keyword evidence="1" id="KW-1133">Transmembrane helix</keyword>